<proteinExistence type="predicted"/>
<reference evidence="2" key="1">
    <citation type="submission" date="2017-04" db="EMBL/GenBank/DDBJ databases">
        <authorList>
            <person name="Varghese N."/>
            <person name="Submissions S."/>
        </authorList>
    </citation>
    <scope>NUCLEOTIDE SEQUENCE [LARGE SCALE GENOMIC DNA]</scope>
    <source>
        <strain evidence="2">VDS</strain>
    </source>
</reference>
<evidence type="ECO:0000313" key="2">
    <source>
        <dbReference type="Proteomes" id="UP000193309"/>
    </source>
</evidence>
<dbReference type="Pfam" id="PF06078">
    <property type="entry name" value="DUF937"/>
    <property type="match status" value="1"/>
</dbReference>
<dbReference type="OrthoDB" id="3577641at2"/>
<gene>
    <name evidence="1" type="ORF">SAMN06295981_1732</name>
</gene>
<name>A0A1X7JLI0_9CORY</name>
<dbReference type="Proteomes" id="UP000193309">
    <property type="component" value="Unassembled WGS sequence"/>
</dbReference>
<sequence>MTNSINDLLSKLPVDSIASRLGEDPAKVRQAAEQVLPALLAGMGANAQDPAGRDSLANALDAHNPNLVEGDVNVDDIDTQDGAKIAHHVFGPDEDKVAHQLGGIAGGSGLVRALIPILAPLVMSWLAGRMRQGGAGNTQAQAPGKGGLLETILGQVLGGGNAQAPSQGGLGGVLGDVLGGLLGGGRR</sequence>
<evidence type="ECO:0000313" key="1">
    <source>
        <dbReference type="EMBL" id="SMG28799.1"/>
    </source>
</evidence>
<evidence type="ECO:0008006" key="3">
    <source>
        <dbReference type="Google" id="ProtNLM"/>
    </source>
</evidence>
<protein>
    <recommendedName>
        <fullName evidence="3">DUF937 domain-containing protein</fullName>
    </recommendedName>
</protein>
<dbReference type="AlphaFoldDB" id="A0A1X7JLI0"/>
<organism evidence="1 2">
    <name type="scientific">Corynebacterium pollutisoli</name>
    <dbReference type="NCBI Taxonomy" id="1610489"/>
    <lineage>
        <taxon>Bacteria</taxon>
        <taxon>Bacillati</taxon>
        <taxon>Actinomycetota</taxon>
        <taxon>Actinomycetes</taxon>
        <taxon>Mycobacteriales</taxon>
        <taxon>Corynebacteriaceae</taxon>
        <taxon>Corynebacterium</taxon>
    </lineage>
</organism>
<keyword evidence="2" id="KW-1185">Reference proteome</keyword>
<dbReference type="STRING" id="1610489.SAMN06295981_1732"/>
<dbReference type="RefSeq" id="WP_085549837.1">
    <property type="nucleotide sequence ID" value="NZ_FXAR01000005.1"/>
</dbReference>
<dbReference type="InterPro" id="IPR009282">
    <property type="entry name" value="DUF937"/>
</dbReference>
<dbReference type="EMBL" id="FXAR01000005">
    <property type="protein sequence ID" value="SMG28799.1"/>
    <property type="molecule type" value="Genomic_DNA"/>
</dbReference>
<accession>A0A1X7JLI0</accession>